<feature type="non-terminal residue" evidence="3">
    <location>
        <position position="2906"/>
    </location>
</feature>
<dbReference type="Pfam" id="PF10162">
    <property type="entry name" value="G8"/>
    <property type="match status" value="1"/>
</dbReference>
<comment type="caution">
    <text evidence="3">The sequence shown here is derived from an EMBL/GenBank/DDBJ whole genome shotgun (WGS) entry which is preliminary data.</text>
</comment>
<keyword evidence="4" id="KW-1185">Reference proteome</keyword>
<dbReference type="PROSITE" id="PS51484">
    <property type="entry name" value="G8"/>
    <property type="match status" value="1"/>
</dbReference>
<reference evidence="3" key="1">
    <citation type="submission" date="2021-02" db="EMBL/GenBank/DDBJ databases">
        <authorList>
            <person name="Dougan E. K."/>
            <person name="Rhodes N."/>
            <person name="Thang M."/>
            <person name="Chan C."/>
        </authorList>
    </citation>
    <scope>NUCLEOTIDE SEQUENCE</scope>
</reference>
<evidence type="ECO:0000259" key="2">
    <source>
        <dbReference type="PROSITE" id="PS51484"/>
    </source>
</evidence>
<dbReference type="SMART" id="SM01225">
    <property type="entry name" value="G8"/>
    <property type="match status" value="1"/>
</dbReference>
<evidence type="ECO:0000256" key="1">
    <source>
        <dbReference type="SAM" id="MobiDB-lite"/>
    </source>
</evidence>
<protein>
    <submittedName>
        <fullName evidence="3">PKHD1 protein</fullName>
    </submittedName>
</protein>
<name>A0A812UFU5_9DINO</name>
<dbReference type="EMBL" id="CAJNDS010002726">
    <property type="protein sequence ID" value="CAE7574871.1"/>
    <property type="molecule type" value="Genomic_DNA"/>
</dbReference>
<feature type="region of interest" description="Disordered" evidence="1">
    <location>
        <begin position="1006"/>
        <end position="1027"/>
    </location>
</feature>
<organism evidence="3 4">
    <name type="scientific">Symbiodinium natans</name>
    <dbReference type="NCBI Taxonomy" id="878477"/>
    <lineage>
        <taxon>Eukaryota</taxon>
        <taxon>Sar</taxon>
        <taxon>Alveolata</taxon>
        <taxon>Dinophyceae</taxon>
        <taxon>Suessiales</taxon>
        <taxon>Symbiodiniaceae</taxon>
        <taxon>Symbiodinium</taxon>
    </lineage>
</organism>
<accession>A0A812UFU5</accession>
<proteinExistence type="predicted"/>
<dbReference type="Proteomes" id="UP000604046">
    <property type="component" value="Unassembled WGS sequence"/>
</dbReference>
<sequence length="2906" mass="305195">MDAVFLKNLTINGKLSFDDSRDRTLTTGSILLWGLLEIGTPQHPFGKDTGSKVTIRLSGDVLNTEDYVYIQEQSLWGKVIAVIGQVKTYGAPIADTWLRLAQSIGASEETACVMNATGPVDWPAGTEVAFSVTEFDNPWGRTLTRTLTQDTAYDEDNDCWRIHWSGNLNERRFAGDVPVSDTKTVSLRAVVARIDRSVVFTSAYIDTTGGSAYGGHMEIFDVALGDLAGSSVVGEVDMKYTRFHNLGKGALSAAVKVTFASSFEPPPVLIFHGCSWTSSVEYALHLESSNVPVLITNNVIVQSLNGGIFLQEGAGVQMKDNAILGIKMADTAPRAIAEDEDQVIVIQYAGIRADVMPVRMIGNIVSGSNDMGFMHPAESCPPRAIFNNEAVGTITGVFLHTQKSGVCQTINLYTIWKTAHVALYLSDVIPPQTMLSNIVIADSHIGIIPYMSVGSAFRRLYLRNVTFIGTSPAGTDCSVSNHCRTQTLTDPYANGCSSMYTGAGFRRVGFVTPIQTKNRKSCWTTKPAYQCRLMSPAQPTLTPCHQPWEKDIHMQKGLGWTYFEDTTFAHWKSSDCGMSDRAIAPNLWGAEVNFPATFTRTTWYESDPGARFELSTDALDSAYAARASPCKSSGGGCMGLDQLLFQDTDGTLTGVDAPNATVLPLTPRTDIVWAPFCETQLFDVNVGVQVCGNLTVDLLEMVNLDRGAKDIKFGPLVLTPDVEEDNGFEGGVLSSVGPFYASCPCGWDFSFYHILIKPDTTYYAEVMSLPENFRLRYWSPRPDDSVLLEIFYPDSRGVNVFVGGAKEPDMALKLGRKPTLDDEHGAHVVDAQALRLYITLRGSTAGFNAQRDLVVRRTPTVKLKMNIEISIEEFNAEQFQTNLAILLGIPPERIVVAAVQVRRRLALVDTTEADLEMSQDSDEMCPTTGCQTPGRRLAVVSSTALDVSIEPSPDAAAAASGGDSASTGSDALNAQASELNQVSTNLQALGGTDLASAAGGEVSITEVQTPAEPDEANNEQVPSLEETTEAQVIDITAVAESTAAAEVSAEASCPTNFGILVTVGFSQGIVYPSAELATGNTETSLCANVDSGFEGSILLSCNSGVLKANSGSCVPKGCSDPVDVTVGSATTSISPQANMASGVVSTQACTDVSAGFTGSYELYCSMGVLTYDASTCSPGCNASQSVAVTVAGSSTSWSPSAAMGSGETSSVSCEPINSGYSGTIQISCFFGVLSANPAGCGPKQCDVGDVVSVTLDGVTATLALARAIQSGLTATRSCSDVNDAWGADLTLSCNLGTLSSDVTSCLKACSASDSLDITVDGSTQTVNPAATIASGAAEYNRACSELNSGYQGTYTMFCNLGVLSADTSFCEAKGCSDTATVNVDVGGATSVVATGATLLHGESIDQLCEEVNPQYTGTLSIDCAFGTASLASQTCAVKPCEPWDFVAASLHGASGLLQPREQILSGESGIGECGNVNIEYSGDFTMTCNLGVLEAGDSSACRRTCSPYGSNTTVTVEGEVYVVWPIRRIPHLGTGVQACGNVLFGFGGEVEMACDDGTLTVLSHNCQPEPCEAGLLIQTTIYGVTGIAPLMTSTPHLGTGLVNCYSINPETTGWFEATCLARTLTLVSETACRKSCTDTSPATLQIDGYDYTVLPVGTIPHNRSHTQNCSAFWPGYEGTIDMQCIDDVASVVDQACIPLPCPDPRMDDENYTETERTLPPYSVYFDNCSTIREELVGEIKYTCLGGQVRPNVSACGAPCNASEQDPDLHGSEAVIPCYTFISSMYDGNAFLSCDDGVYKPNITGCQRACLPGEMTTVVVAGDVYDDVTVTDRLSSGVVEQRNCSLLDSGYHGILNLTCSNGLLTDSHSCHKLCLTSSSVDVSIGGNVLPVSPVSQIEHDQTGLVSCGSVVAGYTGDVVLTCNEGTITADTSACMGACSLGQSLSVTFAGEAKGLTLSSEIPHGQTGIEGCSRADSGFTGNLVIACSDGVATLSSESCQERSCAEDLSWQMTLGSMTVTKALDAEVNHAGIITLNCSEVNMEWDNEIAVTCIKGALIPDYSDCKPACMPDYGTPLLMGLENVTVSPDNRMADGDTFVKQCSDFGSQHQGTMLVTCSLGTLSVDSSCLVGCGASQIVQANLDWQLFVTDIGQVILHSQSADVDCPDGFSGSMTVNCDAGVATVDMPTSCEPLPCPGGTTNYLEYDFVGRDITSEAFREHNASYTLECAFVNPAFRGDFQVVCKYGNLTGDFSTCIGDPCLYGASVEAFVGWQSAVKESPYGQVEHGTTWTEDCGSINSEFSGDMMLTCVGGNIRYDPSTCVQLEVGCLPTGEGAEIMLGNDTKVVRTTSAVALGQAFTLDCSEVDSNWVGTISGTCGSKGSYVGLQVNCIPQACAAGLPSNVTKGGIFEVVSTSMALSHAQTEIATCESANEALRGELRLTCHYGVVLADASSCELFCLPSRPGQVILGGSVHSVVPPQAFQDPYGLDCSLLMSGFSGQATVRCNGGAVDADVSACAAMPCPSSSSASVTLYDQTQTLMPSQELTSGSAETVNCSSVNPVYAGSIELRCFAAAMTVDIGGCVCQDQSCSTAPCQTGDTFVVDLSGIRKEHAMTETLGALNSTVLTCDAVVPGHDGNVTVLCTGGILKANSSACAARGCSSSTPAQQVIVGGATGAVTTDQELLHTEHFVWDNCSSLDTGYKGVINTTCYLGEFVVDGGSCVPQPCDEDVREVVVAGLALTVRLTGSSLGSTSPAPHGFQGTGDCAQLDDNLIGSFSVGCTASEFSLELGQCVLNTCEPPSTAVASVGGATQSGSLVLDEQYEHNCPNTSDAGDKCDVSCARGYGGESTKLRCWSGAMEPIGDLPSCVQLPVYVAVTGTIDLQVNDPQAFIRDESVQQGVAAGIANTFN</sequence>
<evidence type="ECO:0000313" key="4">
    <source>
        <dbReference type="Proteomes" id="UP000604046"/>
    </source>
</evidence>
<dbReference type="InterPro" id="IPR019316">
    <property type="entry name" value="G8_domain"/>
</dbReference>
<feature type="domain" description="G8" evidence="2">
    <location>
        <begin position="1"/>
        <end position="102"/>
    </location>
</feature>
<dbReference type="OrthoDB" id="120976at2759"/>
<gene>
    <name evidence="3" type="primary">PKHD1</name>
    <name evidence="3" type="ORF">SNAT2548_LOCUS32795</name>
</gene>
<evidence type="ECO:0000313" key="3">
    <source>
        <dbReference type="EMBL" id="CAE7574871.1"/>
    </source>
</evidence>